<dbReference type="AlphaFoldDB" id="A0A1F8DK04"/>
<reference evidence="2 3" key="1">
    <citation type="journal article" date="2016" name="Nat. Commun.">
        <title>Thousands of microbial genomes shed light on interconnected biogeochemical processes in an aquifer system.</title>
        <authorList>
            <person name="Anantharaman K."/>
            <person name="Brown C.T."/>
            <person name="Hug L.A."/>
            <person name="Sharon I."/>
            <person name="Castelle C.J."/>
            <person name="Probst A.J."/>
            <person name="Thomas B.C."/>
            <person name="Singh A."/>
            <person name="Wilkins M.J."/>
            <person name="Karaoz U."/>
            <person name="Brodie E.L."/>
            <person name="Williams K.H."/>
            <person name="Hubbard S.S."/>
            <person name="Banfield J.F."/>
        </authorList>
    </citation>
    <scope>NUCLEOTIDE SEQUENCE [LARGE SCALE GENOMIC DNA]</scope>
</reference>
<feature type="domain" description="Homing endonuclease LAGLIDADG" evidence="1">
    <location>
        <begin position="11"/>
        <end position="112"/>
    </location>
</feature>
<dbReference type="PANTHER" id="PTHR36181:SF4">
    <property type="entry name" value="LAGLIDADG ENDONUCLEASE"/>
    <property type="match status" value="1"/>
</dbReference>
<protein>
    <recommendedName>
        <fullName evidence="1">Homing endonuclease LAGLIDADG domain-containing protein</fullName>
    </recommendedName>
</protein>
<dbReference type="Proteomes" id="UP000178803">
    <property type="component" value="Unassembled WGS sequence"/>
</dbReference>
<dbReference type="InterPro" id="IPR004860">
    <property type="entry name" value="LAGLIDADG_dom"/>
</dbReference>
<dbReference type="SUPFAM" id="SSF55608">
    <property type="entry name" value="Homing endonucleases"/>
    <property type="match status" value="1"/>
</dbReference>
<sequence>MSIKVSNDYFAGFVEGEGMFYVGVVRSPETKTGWQVIYFFKVSQNPIGLKVLEELKSRLNCGYIKENSQTDPTDKSLAYIVRDLPNLRDKVIPFFEGRLIIKRNAFEAFKRVLEIVNTKNHLTLNGIKEILDIAYSMNTRKRRVSKKQIIKSYKN</sequence>
<dbReference type="Gene3D" id="3.10.28.10">
    <property type="entry name" value="Homing endonucleases"/>
    <property type="match status" value="1"/>
</dbReference>
<name>A0A1F8DK04_9BACT</name>
<evidence type="ECO:0000259" key="1">
    <source>
        <dbReference type="Pfam" id="PF00961"/>
    </source>
</evidence>
<dbReference type="InterPro" id="IPR051289">
    <property type="entry name" value="LAGLIDADG_Endonuclease"/>
</dbReference>
<accession>A0A1F8DK04</accession>
<gene>
    <name evidence="2" type="ORF">A2614_00455</name>
</gene>
<evidence type="ECO:0000313" key="2">
    <source>
        <dbReference type="EMBL" id="OGM88329.1"/>
    </source>
</evidence>
<proteinExistence type="predicted"/>
<dbReference type="InterPro" id="IPR027434">
    <property type="entry name" value="Homing_endonucl"/>
</dbReference>
<evidence type="ECO:0000313" key="3">
    <source>
        <dbReference type="Proteomes" id="UP000178803"/>
    </source>
</evidence>
<dbReference type="Pfam" id="PF00961">
    <property type="entry name" value="LAGLIDADG_1"/>
    <property type="match status" value="1"/>
</dbReference>
<organism evidence="2 3">
    <name type="scientific">Candidatus Woesebacteria bacterium RIFOXYD1_FULL_40_21</name>
    <dbReference type="NCBI Taxonomy" id="1802549"/>
    <lineage>
        <taxon>Bacteria</taxon>
        <taxon>Candidatus Woeseibacteriota</taxon>
    </lineage>
</organism>
<dbReference type="GO" id="GO:0004519">
    <property type="term" value="F:endonuclease activity"/>
    <property type="evidence" value="ECO:0007669"/>
    <property type="project" value="InterPro"/>
</dbReference>
<comment type="caution">
    <text evidence="2">The sequence shown here is derived from an EMBL/GenBank/DDBJ whole genome shotgun (WGS) entry which is preliminary data.</text>
</comment>
<dbReference type="EMBL" id="MGIJ01000008">
    <property type="protein sequence ID" value="OGM88329.1"/>
    <property type="molecule type" value="Genomic_DNA"/>
</dbReference>
<dbReference type="PANTHER" id="PTHR36181">
    <property type="entry name" value="INTRON-ENCODED ENDONUCLEASE AI3-RELATED"/>
    <property type="match status" value="1"/>
</dbReference>